<comment type="caution">
    <text evidence="1">The sequence shown here is derived from an EMBL/GenBank/DDBJ whole genome shotgun (WGS) entry which is preliminary data.</text>
</comment>
<reference evidence="1 2" key="1">
    <citation type="submission" date="2018-07" db="EMBL/GenBank/DDBJ databases">
        <title>Genome sequencing of rice bacterial endophytes.</title>
        <authorList>
            <person name="Venturi V."/>
        </authorList>
    </citation>
    <scope>NUCLEOTIDE SEQUENCE [LARGE SCALE GENOMIC DNA]</scope>
    <source>
        <strain evidence="1 2">E2333</strain>
    </source>
</reference>
<organism evidence="1 2">
    <name type="scientific">Pseudomonas jessenii</name>
    <dbReference type="NCBI Taxonomy" id="77298"/>
    <lineage>
        <taxon>Bacteria</taxon>
        <taxon>Pseudomonadati</taxon>
        <taxon>Pseudomonadota</taxon>
        <taxon>Gammaproteobacteria</taxon>
        <taxon>Pseudomonadales</taxon>
        <taxon>Pseudomonadaceae</taxon>
        <taxon>Pseudomonas</taxon>
    </lineage>
</organism>
<dbReference type="AlphaFoldDB" id="A0A370ST67"/>
<sequence length="940" mass="105177">MNVHSRTPTLSAHDPRGLPVRTVDYWRTEAVEPAQTRINRTLHDVAGRAVAQWDPRLWSLHMSDPQTPANLTSVYLLNGQVLRSDSVDAGMQIALHGVGAHVLFDWDSRGTRRETQHDLMLRPLAVFEEGDSQPRLCVERFMYGQPDTADPTRNQLGQLLRHDDPAGSLLFESFSISGQCSENNRHFTLDPVLPDWPEPIDERARLLEPGEGATTRWRFGPQGQVIEQIDARGNRHFSEFTLDGRLRASHLQLKHQTGPQTLVSDIAHNADGQVTQELAGNGVLTALTYRPEDGRLLERSAVKANGAALQLLRYEYDRVGNVLSIEDKALPIRYFANQRIDPVSRFTYDSLYQLSEATGWEAGAASQGPESLHRNDPAASSNYRQSYRYDESGNLLELKHVGMRSGRKLVAARLSNRCLPYRNDVPPTEEQIAAAFDPRGNLRALEAGRSLTWDLRNELRSVTPVERASGLNDIEQYVYDGGGQRVRKTRELHTNARVVVAQVRYLPGLELRIDSAGEVLQVITAQSGLNSVNVLHWESTPPDGSNDRYRFNFTDHLGSTCLELAEDTRLISQETFYPFGETAWSAKTEVSYQAIGYSGKERDATGLYYYGYRYYMPWLQRWLNPDPLGGVDGLNLYQMVNNSPLVYRDEQGTQGSSVTESPRFDVLNESETNALNQGMHFDARGLDYFPQPLHEKVVAGLDEGLSWIQNAQSALSSKDLSASSQKYLNLVFGAEYAANRNESEELRTALLGSLQRLGSYMQQLKGADSWRLSLVQKLSNHAVGRTVSNNTQKKQIWLSRDHVESAHVFSLARTLVHESAHAMYNYSSPQRVDDIWYLRIGKLSEQASEQDIENFALTALLMSAERIEDGPDEAKMPGNGRADYKGIIDGFQAASGGGAVTSAAQRLTLFKSNLAARRNVILHNADSYPGLLMAFRNKGK</sequence>
<accession>A0A370ST67</accession>
<dbReference type="Gene3D" id="2.180.10.10">
    <property type="entry name" value="RHS repeat-associated core"/>
    <property type="match status" value="1"/>
</dbReference>
<name>A0A370ST67_PSEJE</name>
<evidence type="ECO:0000313" key="1">
    <source>
        <dbReference type="EMBL" id="RDL22925.1"/>
    </source>
</evidence>
<dbReference type="Proteomes" id="UP000255365">
    <property type="component" value="Unassembled WGS sequence"/>
</dbReference>
<proteinExistence type="predicted"/>
<evidence type="ECO:0000313" key="2">
    <source>
        <dbReference type="Proteomes" id="UP000255365"/>
    </source>
</evidence>
<dbReference type="InterPro" id="IPR022385">
    <property type="entry name" value="Rhs_assc_core"/>
</dbReference>
<dbReference type="RefSeq" id="WP_115146323.1">
    <property type="nucleotide sequence ID" value="NZ_QRAV01000003.1"/>
</dbReference>
<dbReference type="InterPro" id="IPR050708">
    <property type="entry name" value="T6SS_VgrG/RHS"/>
</dbReference>
<dbReference type="EMBL" id="QRAV01000003">
    <property type="protein sequence ID" value="RDL22925.1"/>
    <property type="molecule type" value="Genomic_DNA"/>
</dbReference>
<dbReference type="NCBIfam" id="TIGR03696">
    <property type="entry name" value="Rhs_assc_core"/>
    <property type="match status" value="1"/>
</dbReference>
<dbReference type="PANTHER" id="PTHR32305">
    <property type="match status" value="1"/>
</dbReference>
<protein>
    <submittedName>
        <fullName evidence="1">RHS repeat-associated protein</fullName>
    </submittedName>
</protein>
<dbReference type="PANTHER" id="PTHR32305:SF15">
    <property type="entry name" value="PROTEIN RHSA-RELATED"/>
    <property type="match status" value="1"/>
</dbReference>
<gene>
    <name evidence="1" type="ORF">DEU51_10346</name>
</gene>